<evidence type="ECO:0000313" key="3">
    <source>
        <dbReference type="EMBL" id="PKG25506.1"/>
    </source>
</evidence>
<dbReference type="SUPFAM" id="SSF53474">
    <property type="entry name" value="alpha/beta-Hydrolases"/>
    <property type="match status" value="1"/>
</dbReference>
<dbReference type="Pfam" id="PF00326">
    <property type="entry name" value="Peptidase_S9"/>
    <property type="match status" value="1"/>
</dbReference>
<dbReference type="InterPro" id="IPR050261">
    <property type="entry name" value="FrsA_esterase"/>
</dbReference>
<dbReference type="Gene3D" id="3.40.50.1820">
    <property type="entry name" value="alpha/beta hydrolase"/>
    <property type="match status" value="1"/>
</dbReference>
<protein>
    <submittedName>
        <fullName evidence="3">Esterase</fullName>
    </submittedName>
</protein>
<dbReference type="Proteomes" id="UP000233375">
    <property type="component" value="Unassembled WGS sequence"/>
</dbReference>
<keyword evidence="1" id="KW-0378">Hydrolase</keyword>
<accession>A0A2N0Z7L0</accession>
<sequence length="258" mass="30786">MIIIEKVYVNEIPILHIVKKEYYDQTLPYIQFIHGFTSAKEHNLHFAYNLAEKGFRVVLPDCLYHGERDEGYRKMELNIRFWEIVLRTIEEIKIIKDYFENRQMIDPEKIGLVGTSMGGITTLGALRKYPWIHTAVSLMGMPYYEKFAQYTIDEVKKSGYNLPLTEEEIANLLYELEQLDLSKEPEKLNNRPLMFWHSKQDKVVPYEYSHQFYEKIKEMYEQDSEKLAYISDEKSGHKVSRQAMLKTVDWFEKYLLPK</sequence>
<gene>
    <name evidence="3" type="ORF">CWS01_01280</name>
</gene>
<organism evidence="3 4">
    <name type="scientific">Niallia nealsonii</name>
    <dbReference type="NCBI Taxonomy" id="115979"/>
    <lineage>
        <taxon>Bacteria</taxon>
        <taxon>Bacillati</taxon>
        <taxon>Bacillota</taxon>
        <taxon>Bacilli</taxon>
        <taxon>Bacillales</taxon>
        <taxon>Bacillaceae</taxon>
        <taxon>Niallia</taxon>
    </lineage>
</organism>
<proteinExistence type="predicted"/>
<comment type="caution">
    <text evidence="3">The sequence shown here is derived from an EMBL/GenBank/DDBJ whole genome shotgun (WGS) entry which is preliminary data.</text>
</comment>
<dbReference type="OrthoDB" id="31158at2"/>
<dbReference type="GO" id="GO:0052689">
    <property type="term" value="F:carboxylic ester hydrolase activity"/>
    <property type="evidence" value="ECO:0007669"/>
    <property type="project" value="UniProtKB-ARBA"/>
</dbReference>
<dbReference type="AlphaFoldDB" id="A0A2N0Z7L0"/>
<name>A0A2N0Z7L0_9BACI</name>
<dbReference type="EMBL" id="PISE01000003">
    <property type="protein sequence ID" value="PKG25506.1"/>
    <property type="molecule type" value="Genomic_DNA"/>
</dbReference>
<evidence type="ECO:0000259" key="2">
    <source>
        <dbReference type="Pfam" id="PF00326"/>
    </source>
</evidence>
<evidence type="ECO:0000313" key="4">
    <source>
        <dbReference type="Proteomes" id="UP000233375"/>
    </source>
</evidence>
<dbReference type="GO" id="GO:0006508">
    <property type="term" value="P:proteolysis"/>
    <property type="evidence" value="ECO:0007669"/>
    <property type="project" value="InterPro"/>
</dbReference>
<feature type="domain" description="Peptidase S9 prolyl oligopeptidase catalytic" evidence="2">
    <location>
        <begin position="87"/>
        <end position="255"/>
    </location>
</feature>
<dbReference type="InterPro" id="IPR029058">
    <property type="entry name" value="AB_hydrolase_fold"/>
</dbReference>
<dbReference type="PANTHER" id="PTHR22946:SF9">
    <property type="entry name" value="POLYKETIDE TRANSFERASE AF380"/>
    <property type="match status" value="1"/>
</dbReference>
<dbReference type="PANTHER" id="PTHR22946">
    <property type="entry name" value="DIENELACTONE HYDROLASE DOMAIN-CONTAINING PROTEIN-RELATED"/>
    <property type="match status" value="1"/>
</dbReference>
<reference evidence="3 4" key="1">
    <citation type="journal article" date="2003" name="Int. J. Syst. Evol. Microbiol.">
        <title>Bacillus nealsonii sp. nov., isolated from a spacecraft-assembly facility, whose spores are gamma-radiation resistant.</title>
        <authorList>
            <person name="Venkateswaran K."/>
            <person name="Kempf M."/>
            <person name="Chen F."/>
            <person name="Satomi M."/>
            <person name="Nicholson W."/>
            <person name="Kern R."/>
        </authorList>
    </citation>
    <scope>NUCLEOTIDE SEQUENCE [LARGE SCALE GENOMIC DNA]</scope>
    <source>
        <strain evidence="3 4">FO-92</strain>
    </source>
</reference>
<dbReference type="GO" id="GO:0008236">
    <property type="term" value="F:serine-type peptidase activity"/>
    <property type="evidence" value="ECO:0007669"/>
    <property type="project" value="InterPro"/>
</dbReference>
<dbReference type="RefSeq" id="WP_101175230.1">
    <property type="nucleotide sequence ID" value="NZ_PISE01000003.1"/>
</dbReference>
<evidence type="ECO:0000256" key="1">
    <source>
        <dbReference type="ARBA" id="ARBA00022801"/>
    </source>
</evidence>
<dbReference type="InterPro" id="IPR001375">
    <property type="entry name" value="Peptidase_S9_cat"/>
</dbReference>
<keyword evidence="4" id="KW-1185">Reference proteome</keyword>